<reference evidence="1" key="1">
    <citation type="submission" date="2021-01" db="EMBL/GenBank/DDBJ databases">
        <authorList>
            <person name="Corre E."/>
            <person name="Pelletier E."/>
            <person name="Niang G."/>
            <person name="Scheremetjew M."/>
            <person name="Finn R."/>
            <person name="Kale V."/>
            <person name="Holt S."/>
            <person name="Cochrane G."/>
            <person name="Meng A."/>
            <person name="Brown T."/>
            <person name="Cohen L."/>
        </authorList>
    </citation>
    <scope>NUCLEOTIDE SEQUENCE</scope>
    <source>
        <strain evidence="1">NY070348D</strain>
    </source>
</reference>
<proteinExistence type="predicted"/>
<protein>
    <submittedName>
        <fullName evidence="1">Uncharacterized protein</fullName>
    </submittedName>
</protein>
<evidence type="ECO:0000313" key="1">
    <source>
        <dbReference type="EMBL" id="CAD9700728.1"/>
    </source>
</evidence>
<organism evidence="1">
    <name type="scientific">Mucochytrium quahogii</name>
    <dbReference type="NCBI Taxonomy" id="96639"/>
    <lineage>
        <taxon>Eukaryota</taxon>
        <taxon>Sar</taxon>
        <taxon>Stramenopiles</taxon>
        <taxon>Bigyra</taxon>
        <taxon>Labyrinthulomycetes</taxon>
        <taxon>Thraustochytrida</taxon>
        <taxon>Thraustochytriidae</taxon>
        <taxon>Mucochytrium</taxon>
    </lineage>
</organism>
<sequence length="111" mass="12067">MWIISCAQNSSTTVKGTCPCCCHRSMRSERADALGATGLLSHPPQVLSLAPPARADILALFTSEVLGAHQQMDLESAKMGPVLTHKKMDLEPAKVGPVLGYINKWIWPDRI</sequence>
<gene>
    <name evidence="1" type="ORF">QSP1433_LOCUS14336</name>
</gene>
<name>A0A7S2SK88_9STRA</name>
<dbReference type="AlphaFoldDB" id="A0A7S2SK88"/>
<dbReference type="EMBL" id="HBHK01022681">
    <property type="protein sequence ID" value="CAD9700728.1"/>
    <property type="molecule type" value="Transcribed_RNA"/>
</dbReference>
<accession>A0A7S2SK88</accession>